<protein>
    <recommendedName>
        <fullName evidence="9">Membrane fusion protein (MFP) family protein</fullName>
    </recommendedName>
</protein>
<comment type="subcellular location">
    <subcellularLocation>
        <location evidence="1 9">Cell inner membrane</location>
        <topology evidence="1 9">Single-pass membrane protein</topology>
    </subcellularLocation>
</comment>
<dbReference type="NCBIfam" id="TIGR01843">
    <property type="entry name" value="type_I_hlyD"/>
    <property type="match status" value="1"/>
</dbReference>
<dbReference type="InterPro" id="IPR050739">
    <property type="entry name" value="MFP"/>
</dbReference>
<dbReference type="Pfam" id="PF26002">
    <property type="entry name" value="Beta-barrel_AprE"/>
    <property type="match status" value="1"/>
</dbReference>
<dbReference type="InterPro" id="IPR058982">
    <property type="entry name" value="Beta-barrel_AprE"/>
</dbReference>
<dbReference type="AlphaFoldDB" id="A0A840C0B7"/>
<evidence type="ECO:0000256" key="4">
    <source>
        <dbReference type="ARBA" id="ARBA00022475"/>
    </source>
</evidence>
<dbReference type="EMBL" id="JACIEN010000005">
    <property type="protein sequence ID" value="MBB4018914.1"/>
    <property type="molecule type" value="Genomic_DNA"/>
</dbReference>
<evidence type="ECO:0000313" key="13">
    <source>
        <dbReference type="EMBL" id="MBB4018914.1"/>
    </source>
</evidence>
<keyword evidence="7" id="KW-1133">Transmembrane helix</keyword>
<keyword evidence="4 9" id="KW-1003">Cell membrane</keyword>
<dbReference type="InterPro" id="IPR058781">
    <property type="entry name" value="HH_AprE-like"/>
</dbReference>
<keyword evidence="3 9" id="KW-0813">Transport</keyword>
<evidence type="ECO:0000256" key="9">
    <source>
        <dbReference type="RuleBase" id="RU365093"/>
    </source>
</evidence>
<feature type="coiled-coil region" evidence="10">
    <location>
        <begin position="274"/>
        <end position="337"/>
    </location>
</feature>
<dbReference type="GO" id="GO:0015031">
    <property type="term" value="P:protein transport"/>
    <property type="evidence" value="ECO:0007669"/>
    <property type="project" value="InterPro"/>
</dbReference>
<evidence type="ECO:0000256" key="6">
    <source>
        <dbReference type="ARBA" id="ARBA00022692"/>
    </source>
</evidence>
<dbReference type="Proteomes" id="UP000577362">
    <property type="component" value="Unassembled WGS sequence"/>
</dbReference>
<keyword evidence="14" id="KW-1185">Reference proteome</keyword>
<dbReference type="GO" id="GO:0005886">
    <property type="term" value="C:plasma membrane"/>
    <property type="evidence" value="ECO:0007669"/>
    <property type="project" value="UniProtKB-SubCell"/>
</dbReference>
<keyword evidence="8" id="KW-0472">Membrane</keyword>
<evidence type="ECO:0000256" key="10">
    <source>
        <dbReference type="SAM" id="Coils"/>
    </source>
</evidence>
<evidence type="ECO:0000259" key="12">
    <source>
        <dbReference type="Pfam" id="PF26002"/>
    </source>
</evidence>
<dbReference type="PANTHER" id="PTHR30386">
    <property type="entry name" value="MEMBRANE FUSION SUBUNIT OF EMRAB-TOLC MULTIDRUG EFFLUX PUMP"/>
    <property type="match status" value="1"/>
</dbReference>
<name>A0A840C0B7_9HYPH</name>
<reference evidence="13 14" key="1">
    <citation type="submission" date="2020-08" db="EMBL/GenBank/DDBJ databases">
        <title>Genomic Encyclopedia of Type Strains, Phase IV (KMG-IV): sequencing the most valuable type-strain genomes for metagenomic binning, comparative biology and taxonomic classification.</title>
        <authorList>
            <person name="Goeker M."/>
        </authorList>
    </citation>
    <scope>NUCLEOTIDE SEQUENCE [LARGE SCALE GENOMIC DNA]</scope>
    <source>
        <strain evidence="13 14">DSM 103737</strain>
    </source>
</reference>
<dbReference type="RefSeq" id="WP_245303254.1">
    <property type="nucleotide sequence ID" value="NZ_JACIEN010000005.1"/>
</dbReference>
<dbReference type="PRINTS" id="PR01490">
    <property type="entry name" value="RTXTOXIND"/>
</dbReference>
<evidence type="ECO:0000256" key="8">
    <source>
        <dbReference type="ARBA" id="ARBA00023136"/>
    </source>
</evidence>
<evidence type="ECO:0000256" key="3">
    <source>
        <dbReference type="ARBA" id="ARBA00022448"/>
    </source>
</evidence>
<evidence type="ECO:0000256" key="2">
    <source>
        <dbReference type="ARBA" id="ARBA00009477"/>
    </source>
</evidence>
<keyword evidence="6" id="KW-0812">Transmembrane</keyword>
<accession>A0A840C0B7</accession>
<keyword evidence="10" id="KW-0175">Coiled coil</keyword>
<gene>
    <name evidence="13" type="ORF">GGR16_003961</name>
</gene>
<dbReference type="InterPro" id="IPR010129">
    <property type="entry name" value="T1SS_HlyD"/>
</dbReference>
<evidence type="ECO:0000256" key="1">
    <source>
        <dbReference type="ARBA" id="ARBA00004377"/>
    </source>
</evidence>
<feature type="domain" description="AprE-like beta-barrel" evidence="12">
    <location>
        <begin position="386"/>
        <end position="475"/>
    </location>
</feature>
<dbReference type="Gene3D" id="2.40.30.170">
    <property type="match status" value="1"/>
</dbReference>
<evidence type="ECO:0000313" key="14">
    <source>
        <dbReference type="Proteomes" id="UP000577362"/>
    </source>
</evidence>
<organism evidence="13 14">
    <name type="scientific">Chelatococcus caeni</name>
    <dbReference type="NCBI Taxonomy" id="1348468"/>
    <lineage>
        <taxon>Bacteria</taxon>
        <taxon>Pseudomonadati</taxon>
        <taxon>Pseudomonadota</taxon>
        <taxon>Alphaproteobacteria</taxon>
        <taxon>Hyphomicrobiales</taxon>
        <taxon>Chelatococcaceae</taxon>
        <taxon>Chelatococcus</taxon>
    </lineage>
</organism>
<feature type="domain" description="AprE-like long alpha-helical hairpin" evidence="11">
    <location>
        <begin position="154"/>
        <end position="344"/>
    </location>
</feature>
<dbReference type="PANTHER" id="PTHR30386:SF17">
    <property type="entry name" value="ALKALINE PROTEASE SECRETION PROTEIN APRE"/>
    <property type="match status" value="1"/>
</dbReference>
<comment type="similarity">
    <text evidence="2 9">Belongs to the membrane fusion protein (MFP) (TC 8.A.1) family.</text>
</comment>
<sequence>MISKMKLLSKMFRHRLAQAFAGRPRGAFPADARLAAMGAVLAVVTARAAGVLARLQEAFERDDQAGKGKTLIGDWRTPARRGLGVVVLTFGVLGGWASIAQIDSGVVASGSVVVESDRKAVQHLEGGIVKDLLVTNDAHVEEGQVLIRLDATQVRAQEDMARSAFYSAQAEEARLEAEAEALDAVSFPPELVQQMADPAARRAADDELRQFREHRSARKIQVSILGERIAQAKGQIRGAVAQRDAAQSQLASVDREYAKLKPLAEKGLVPVSRVATLERSKAELEGRVGSLEADMARLERTIEEARLQIAQVEQKTAEDASVKLAETRARLADAREKLGVAVDRSNRVNVRAPRAGRVVGLKVHTIGAVVRPSDTLMEIVPDDDRLIVSAKMSPLDVNHVHVGLPAEVRLPSFKARTTPIAIGEVRSVAADALRDELTGQTYYELKVSVQVAQFPEDVREKLKPGMPADVLVATGERTVFAYLTQPLMDAVRRGMREN</sequence>
<comment type="caution">
    <text evidence="13">The sequence shown here is derived from an EMBL/GenBank/DDBJ whole genome shotgun (WGS) entry which is preliminary data.</text>
</comment>
<proteinExistence type="inferred from homology"/>
<evidence type="ECO:0000259" key="11">
    <source>
        <dbReference type="Pfam" id="PF25994"/>
    </source>
</evidence>
<evidence type="ECO:0000256" key="7">
    <source>
        <dbReference type="ARBA" id="ARBA00022989"/>
    </source>
</evidence>
<keyword evidence="5 9" id="KW-0997">Cell inner membrane</keyword>
<dbReference type="Pfam" id="PF25994">
    <property type="entry name" value="HH_AprE"/>
    <property type="match status" value="1"/>
</dbReference>
<evidence type="ECO:0000256" key="5">
    <source>
        <dbReference type="ARBA" id="ARBA00022519"/>
    </source>
</evidence>